<evidence type="ECO:0000256" key="1">
    <source>
        <dbReference type="SAM" id="Phobius"/>
    </source>
</evidence>
<keyword evidence="1" id="KW-1133">Transmembrane helix</keyword>
<keyword evidence="1" id="KW-0812">Transmembrane</keyword>
<reference evidence="2" key="1">
    <citation type="journal article" date="2020" name="Nature">
        <title>Giant virus diversity and host interactions through global metagenomics.</title>
        <authorList>
            <person name="Schulz F."/>
            <person name="Roux S."/>
            <person name="Paez-Espino D."/>
            <person name="Jungbluth S."/>
            <person name="Walsh D.A."/>
            <person name="Denef V.J."/>
            <person name="McMahon K.D."/>
            <person name="Konstantinidis K.T."/>
            <person name="Eloe-Fadrosh E.A."/>
            <person name="Kyrpides N.C."/>
            <person name="Woyke T."/>
        </authorList>
    </citation>
    <scope>NUCLEOTIDE SEQUENCE</scope>
    <source>
        <strain evidence="2">GVMAG-M-3300021962-46</strain>
    </source>
</reference>
<feature type="transmembrane region" description="Helical" evidence="1">
    <location>
        <begin position="85"/>
        <end position="106"/>
    </location>
</feature>
<feature type="transmembrane region" description="Helical" evidence="1">
    <location>
        <begin position="46"/>
        <end position="65"/>
    </location>
</feature>
<accession>A0A6C0CQA0</accession>
<proteinExistence type="predicted"/>
<keyword evidence="1" id="KW-0472">Membrane</keyword>
<protein>
    <submittedName>
        <fullName evidence="2">Uncharacterized protein</fullName>
    </submittedName>
</protein>
<evidence type="ECO:0000313" key="2">
    <source>
        <dbReference type="EMBL" id="QHT07026.1"/>
    </source>
</evidence>
<sequence>MQAHPSQYQTPIYQDTPVTHYSAKIASPSPATQYTFQNKIPVIHSAIYLTILFVVLSNTQVHTFLNNFYGMWTSQPNGLLDELGFPTFKGTILFGGLFFISTLWIIKK</sequence>
<dbReference type="EMBL" id="MN739479">
    <property type="protein sequence ID" value="QHT07026.1"/>
    <property type="molecule type" value="Genomic_DNA"/>
</dbReference>
<organism evidence="2">
    <name type="scientific">viral metagenome</name>
    <dbReference type="NCBI Taxonomy" id="1070528"/>
    <lineage>
        <taxon>unclassified sequences</taxon>
        <taxon>metagenomes</taxon>
        <taxon>organismal metagenomes</taxon>
    </lineage>
</organism>
<dbReference type="AlphaFoldDB" id="A0A6C0CQA0"/>
<name>A0A6C0CQA0_9ZZZZ</name>